<gene>
    <name evidence="2" type="ORF">GA0070623_3269</name>
</gene>
<dbReference type="OrthoDB" id="3392883at2"/>
<proteinExistence type="predicted"/>
<evidence type="ECO:0000256" key="1">
    <source>
        <dbReference type="SAM" id="Phobius"/>
    </source>
</evidence>
<name>A0A1C5J9Z7_9ACTN</name>
<reference evidence="3" key="1">
    <citation type="submission" date="2016-06" db="EMBL/GenBank/DDBJ databases">
        <authorList>
            <person name="Varghese N."/>
            <person name="Submissions Spin"/>
        </authorList>
    </citation>
    <scope>NUCLEOTIDE SEQUENCE [LARGE SCALE GENOMIC DNA]</scope>
    <source>
        <strain evidence="3">DSM 44983</strain>
    </source>
</reference>
<dbReference type="EMBL" id="LT607752">
    <property type="protein sequence ID" value="SCG67395.1"/>
    <property type="molecule type" value="Genomic_DNA"/>
</dbReference>
<keyword evidence="1" id="KW-0472">Membrane</keyword>
<keyword evidence="3" id="KW-1185">Reference proteome</keyword>
<dbReference type="AlphaFoldDB" id="A0A1C5J9Z7"/>
<dbReference type="Pfam" id="PF14362">
    <property type="entry name" value="DUF4407"/>
    <property type="match status" value="1"/>
</dbReference>
<dbReference type="RefSeq" id="WP_084260967.1">
    <property type="nucleotide sequence ID" value="NZ_LRMV01000001.1"/>
</dbReference>
<feature type="transmembrane region" description="Helical" evidence="1">
    <location>
        <begin position="40"/>
        <end position="64"/>
    </location>
</feature>
<keyword evidence="1" id="KW-0812">Transmembrane</keyword>
<protein>
    <recommendedName>
        <fullName evidence="4">DUF4407 domain-containing protein</fullName>
    </recommendedName>
</protein>
<evidence type="ECO:0000313" key="3">
    <source>
        <dbReference type="Proteomes" id="UP000198226"/>
    </source>
</evidence>
<dbReference type="Proteomes" id="UP000198226">
    <property type="component" value="Chromosome I"/>
</dbReference>
<dbReference type="InterPro" id="IPR025519">
    <property type="entry name" value="DUF4407"/>
</dbReference>
<organism evidence="2 3">
    <name type="scientific">Micromonospora rifamycinica</name>
    <dbReference type="NCBI Taxonomy" id="291594"/>
    <lineage>
        <taxon>Bacteria</taxon>
        <taxon>Bacillati</taxon>
        <taxon>Actinomycetota</taxon>
        <taxon>Actinomycetes</taxon>
        <taxon>Micromonosporales</taxon>
        <taxon>Micromonosporaceae</taxon>
        <taxon>Micromonospora</taxon>
    </lineage>
</organism>
<keyword evidence="1" id="KW-1133">Transmembrane helix</keyword>
<evidence type="ECO:0008006" key="4">
    <source>
        <dbReference type="Google" id="ProtNLM"/>
    </source>
</evidence>
<accession>A0A1C5J9Z7</accession>
<feature type="transmembrane region" description="Helical" evidence="1">
    <location>
        <begin position="121"/>
        <end position="144"/>
    </location>
</feature>
<evidence type="ECO:0000313" key="2">
    <source>
        <dbReference type="EMBL" id="SCG67395.1"/>
    </source>
</evidence>
<sequence length="392" mass="44561">MTTKIWSRTNQPAGRNPLTWFFLWCSGVDRNLIDTRVERFRYVGVGVFIVLIASVAGVMFTLFGTVINGGFTPLLLPFAVGWALLVFWADRSIVAEPRYGDLDPGRPGTWRKRLGPHLFQYLFRVAIAVGSALLVTEAALLLMFQPEIRREMDAARIEQVAAVQALDRHGETRQIAELRSKIEANDKQVAAAEKQVATAADKMSGEIGGGTGTRRPGYGPIAAARKRELEQLRKSANATRTRVDQENKALRDKIGTLENGRQSRISASVEAIDQDRGWITQEKALQRFLKANRDSWMVQWIPWVLRVTFLAIDLLPVSLKLFARPTLYDRRLRAQASVVAYRTAQKRQVERDAVDQAMDLERIRANTRYDLTREEESFRKSSRLGYLRDDRW</sequence>
<feature type="transmembrane region" description="Helical" evidence="1">
    <location>
        <begin position="70"/>
        <end position="89"/>
    </location>
</feature>